<dbReference type="SUPFAM" id="SSF56003">
    <property type="entry name" value="Molybdenum cofactor-binding domain"/>
    <property type="match status" value="1"/>
</dbReference>
<keyword evidence="6" id="KW-1185">Reference proteome</keyword>
<organism evidence="5 6">
    <name type="scientific">Pedococcus bigeumensis</name>
    <dbReference type="NCBI Taxonomy" id="433644"/>
    <lineage>
        <taxon>Bacteria</taxon>
        <taxon>Bacillati</taxon>
        <taxon>Actinomycetota</taxon>
        <taxon>Actinomycetes</taxon>
        <taxon>Micrococcales</taxon>
        <taxon>Intrasporangiaceae</taxon>
        <taxon>Pedococcus</taxon>
    </lineage>
</organism>
<evidence type="ECO:0000256" key="3">
    <source>
        <dbReference type="SAM" id="MobiDB-lite"/>
    </source>
</evidence>
<gene>
    <name evidence="5" type="ORF">EAH86_06910</name>
</gene>
<dbReference type="InterPro" id="IPR008274">
    <property type="entry name" value="AldOxase/xan_DH_MoCoBD1"/>
</dbReference>
<sequence length="755" mass="80000">MTLAPERTARPSAPPEADAGPGRTGPAIGRAVDRVDGLAKTTGTARFSAEYPIPGLTHAVLVHAPIARGRIRSIDVAQAEAHPGVVLVLTHLNAPRLTPPPTRMNPMDLSTMAAGSSIAFLNTDEVHVDGQPVAAVVAETLESAQYAASLVRVDYETITPTADFEAELPTAKAVRSMPVLPPTGGKRGDARAAYTKAPVQVDLSFTTPQHNHNALEPHATTAVWDGKKLTVYEGCQNIDWTQKFLAKRFDVPASDVHVVSKYVGGGFGGKSKVWAATLITCMAAQVAQRPVRLALTREGVYRTVGGRTPTRQRVAIGASRTGQMEALIHQATSRKGRVGGEADQIISCSLDLYDAATILAEQKIVELDLMTNTAMRAPGEAQGSFAVESAVDELAIELGLDPVELRLLNQPVDKSPVHGTRYSHRRLAQALEQGRDLFGWADRPAPGTRDGKDLVGWGVAAAIHPAWEFVANVQLTVDATGSATLACAFHEMGMGTATVVGQMVADCLGVPLERVSALYGDSDLPMGPGAGGSGQTASLAASIEKACQAMRKRLDALASKSGMPDGSDPAEVLTRAGEQSLTVEVGADTGPKAMWGQVRFLSKMVMDSRRWMKAATGAHYCEVRVDADTGELRIRRWLSVFDVGRVVNPKTTHSQLRGGIVMGLGMAMGEETLIDTRTARIMNPSLAEYHVPVHADVPHLDVHTLDDPDPQMPLGILGAGEVGIVGVGAAVANAIRHATGRRVTDLPLTLDRIVG</sequence>
<reference evidence="5 6" key="1">
    <citation type="journal article" date="2019" name="Environ. Microbiol.">
        <title>Species interactions and distinct microbial communities in high Arctic permafrost affected cryosols are associated with the CH4 and CO2 gas fluxes.</title>
        <authorList>
            <person name="Altshuler I."/>
            <person name="Hamel J."/>
            <person name="Turney S."/>
            <person name="Magnuson E."/>
            <person name="Levesque R."/>
            <person name="Greer C."/>
            <person name="Whyte L.G."/>
        </authorList>
    </citation>
    <scope>NUCLEOTIDE SEQUENCE [LARGE SCALE GENOMIC DNA]</scope>
    <source>
        <strain evidence="5 6">S9.3A</strain>
    </source>
</reference>
<dbReference type="InterPro" id="IPR037165">
    <property type="entry name" value="AldOxase/xan_DH_Mopterin-bd_sf"/>
</dbReference>
<evidence type="ECO:0000313" key="6">
    <source>
        <dbReference type="Proteomes" id="UP000317722"/>
    </source>
</evidence>
<keyword evidence="1" id="KW-0500">Molybdenum</keyword>
<protein>
    <submittedName>
        <fullName evidence="5">Xanthine dehydrogenase family protein molybdopterin-binding subunit</fullName>
    </submittedName>
</protein>
<dbReference type="InterPro" id="IPR016208">
    <property type="entry name" value="Ald_Oxase/xanthine_DH-like"/>
</dbReference>
<dbReference type="Gene3D" id="3.90.1170.50">
    <property type="entry name" value="Aldehyde oxidase/xanthine dehydrogenase, a/b hammerhead"/>
    <property type="match status" value="1"/>
</dbReference>
<dbReference type="Pfam" id="PF20256">
    <property type="entry name" value="MoCoBD_2"/>
    <property type="match status" value="1"/>
</dbReference>
<dbReference type="RefSeq" id="WP_140738097.1">
    <property type="nucleotide sequence ID" value="NZ_RCZM01000002.1"/>
</dbReference>
<dbReference type="PANTHER" id="PTHR11908:SF132">
    <property type="entry name" value="ALDEHYDE OXIDASE 1-RELATED"/>
    <property type="match status" value="1"/>
</dbReference>
<dbReference type="InterPro" id="IPR000674">
    <property type="entry name" value="Ald_Oxase/Xan_DH_a/b"/>
</dbReference>
<dbReference type="InterPro" id="IPR046867">
    <property type="entry name" value="AldOxase/xan_DH_MoCoBD2"/>
</dbReference>
<dbReference type="Gene3D" id="3.30.365.10">
    <property type="entry name" value="Aldehyde oxidase/xanthine dehydrogenase, molybdopterin binding domain"/>
    <property type="match status" value="4"/>
</dbReference>
<dbReference type="Pfam" id="PF01315">
    <property type="entry name" value="Ald_Xan_dh_C"/>
    <property type="match status" value="1"/>
</dbReference>
<keyword evidence="2" id="KW-0560">Oxidoreductase</keyword>
<evidence type="ECO:0000313" key="5">
    <source>
        <dbReference type="EMBL" id="TPG18124.1"/>
    </source>
</evidence>
<proteinExistence type="predicted"/>
<evidence type="ECO:0000256" key="1">
    <source>
        <dbReference type="ARBA" id="ARBA00022505"/>
    </source>
</evidence>
<dbReference type="SMART" id="SM01008">
    <property type="entry name" value="Ald_Xan_dh_C"/>
    <property type="match status" value="1"/>
</dbReference>
<dbReference type="AlphaFoldDB" id="A0A502CZM8"/>
<comment type="caution">
    <text evidence="5">The sequence shown here is derived from an EMBL/GenBank/DDBJ whole genome shotgun (WGS) entry which is preliminary data.</text>
</comment>
<dbReference type="EMBL" id="RCZM01000002">
    <property type="protein sequence ID" value="TPG18124.1"/>
    <property type="molecule type" value="Genomic_DNA"/>
</dbReference>
<evidence type="ECO:0000259" key="4">
    <source>
        <dbReference type="SMART" id="SM01008"/>
    </source>
</evidence>
<dbReference type="PANTHER" id="PTHR11908">
    <property type="entry name" value="XANTHINE DEHYDROGENASE"/>
    <property type="match status" value="1"/>
</dbReference>
<feature type="region of interest" description="Disordered" evidence="3">
    <location>
        <begin position="1"/>
        <end position="30"/>
    </location>
</feature>
<dbReference type="SUPFAM" id="SSF54665">
    <property type="entry name" value="CO dehydrogenase molybdoprotein N-domain-like"/>
    <property type="match status" value="1"/>
</dbReference>
<dbReference type="GO" id="GO:0016491">
    <property type="term" value="F:oxidoreductase activity"/>
    <property type="evidence" value="ECO:0007669"/>
    <property type="project" value="UniProtKB-KW"/>
</dbReference>
<dbReference type="Proteomes" id="UP000317722">
    <property type="component" value="Unassembled WGS sequence"/>
</dbReference>
<dbReference type="GO" id="GO:0005506">
    <property type="term" value="F:iron ion binding"/>
    <property type="evidence" value="ECO:0007669"/>
    <property type="project" value="InterPro"/>
</dbReference>
<dbReference type="OrthoDB" id="9758509at2"/>
<name>A0A502CZM8_9MICO</name>
<dbReference type="InterPro" id="IPR036856">
    <property type="entry name" value="Ald_Oxase/Xan_DH_a/b_sf"/>
</dbReference>
<feature type="domain" description="Aldehyde oxidase/xanthine dehydrogenase a/b hammerhead" evidence="4">
    <location>
        <begin position="42"/>
        <end position="159"/>
    </location>
</feature>
<dbReference type="Pfam" id="PF02738">
    <property type="entry name" value="MoCoBD_1"/>
    <property type="match status" value="1"/>
</dbReference>
<evidence type="ECO:0000256" key="2">
    <source>
        <dbReference type="ARBA" id="ARBA00023002"/>
    </source>
</evidence>
<accession>A0A502CZM8</accession>